<comment type="caution">
    <text evidence="1">The sequence shown here is derived from an EMBL/GenBank/DDBJ whole genome shotgun (WGS) entry which is preliminary data.</text>
</comment>
<dbReference type="Pfam" id="PF17335">
    <property type="entry name" value="IES5"/>
    <property type="match status" value="1"/>
</dbReference>
<dbReference type="AlphaFoldDB" id="A0A0A8L9T7"/>
<dbReference type="Proteomes" id="UP000031516">
    <property type="component" value="Unassembled WGS sequence"/>
</dbReference>
<accession>A0A0A8L9T7</accession>
<dbReference type="GO" id="GO:0031011">
    <property type="term" value="C:Ino80 complex"/>
    <property type="evidence" value="ECO:0007669"/>
    <property type="project" value="InterPro"/>
</dbReference>
<sequence>MPPLEVEHKKLLNRREELLKQDVSLRKDYSILLRKITSVCQVLESLGEPIHINLNGYPIFQQPDYEKFEEWDALIPLLKSLEEINSTPLDEIEIPEALQESYELFKMTPLLYKDGSE</sequence>
<dbReference type="OrthoDB" id="4033270at2759"/>
<evidence type="ECO:0000313" key="2">
    <source>
        <dbReference type="Proteomes" id="UP000031516"/>
    </source>
</evidence>
<reference evidence="1 2" key="1">
    <citation type="submission" date="2014-03" db="EMBL/GenBank/DDBJ databases">
        <title>The genome of Kluyveromyces dobzhanskii.</title>
        <authorList>
            <person name="Nystedt B."/>
            <person name="Astrom S."/>
        </authorList>
    </citation>
    <scope>NUCLEOTIDE SEQUENCE [LARGE SCALE GENOMIC DNA]</scope>
    <source>
        <strain evidence="1 2">CBS 2104</strain>
    </source>
</reference>
<gene>
    <name evidence="1" type="ORF">KLDO_g3256</name>
</gene>
<organism evidence="1 2">
    <name type="scientific">Kluyveromyces dobzhanskii CBS 2104</name>
    <dbReference type="NCBI Taxonomy" id="1427455"/>
    <lineage>
        <taxon>Eukaryota</taxon>
        <taxon>Fungi</taxon>
        <taxon>Dikarya</taxon>
        <taxon>Ascomycota</taxon>
        <taxon>Saccharomycotina</taxon>
        <taxon>Saccharomycetes</taxon>
        <taxon>Saccharomycetales</taxon>
        <taxon>Saccharomycetaceae</taxon>
        <taxon>Kluyveromyces</taxon>
    </lineage>
</organism>
<dbReference type="InterPro" id="IPR020366">
    <property type="entry name" value="Ies5"/>
</dbReference>
<evidence type="ECO:0000313" key="1">
    <source>
        <dbReference type="EMBL" id="CDO95007.1"/>
    </source>
</evidence>
<protein>
    <submittedName>
        <fullName evidence="1">WGS project CCBQ000000000 data, contig 00011</fullName>
    </submittedName>
</protein>
<dbReference type="EMBL" id="CCBQ010000042">
    <property type="protein sequence ID" value="CDO95007.1"/>
    <property type="molecule type" value="Genomic_DNA"/>
</dbReference>
<name>A0A0A8L9T7_9SACH</name>
<proteinExistence type="predicted"/>
<keyword evidence="2" id="KW-1185">Reference proteome</keyword>